<proteinExistence type="predicted"/>
<evidence type="ECO:0008006" key="3">
    <source>
        <dbReference type="Google" id="ProtNLM"/>
    </source>
</evidence>
<dbReference type="PANTHER" id="PTHR33845:SF1">
    <property type="entry name" value="C2H2-TYPE DOMAIN-CONTAINING PROTEIN"/>
    <property type="match status" value="1"/>
</dbReference>
<accession>A0A6J8DC57</accession>
<dbReference type="AlphaFoldDB" id="A0A6J8DC57"/>
<keyword evidence="2" id="KW-1185">Reference proteome</keyword>
<organism evidence="1 2">
    <name type="scientific">Mytilus coruscus</name>
    <name type="common">Sea mussel</name>
    <dbReference type="NCBI Taxonomy" id="42192"/>
    <lineage>
        <taxon>Eukaryota</taxon>
        <taxon>Metazoa</taxon>
        <taxon>Spiralia</taxon>
        <taxon>Lophotrochozoa</taxon>
        <taxon>Mollusca</taxon>
        <taxon>Bivalvia</taxon>
        <taxon>Autobranchia</taxon>
        <taxon>Pteriomorphia</taxon>
        <taxon>Mytilida</taxon>
        <taxon>Mytiloidea</taxon>
        <taxon>Mytilidae</taxon>
        <taxon>Mytilinae</taxon>
        <taxon>Mytilus</taxon>
    </lineage>
</organism>
<evidence type="ECO:0000313" key="2">
    <source>
        <dbReference type="Proteomes" id="UP000507470"/>
    </source>
</evidence>
<reference evidence="1 2" key="1">
    <citation type="submission" date="2020-06" db="EMBL/GenBank/DDBJ databases">
        <authorList>
            <person name="Li R."/>
            <person name="Bekaert M."/>
        </authorList>
    </citation>
    <scope>NUCLEOTIDE SEQUENCE [LARGE SCALE GENOMIC DNA]</scope>
    <source>
        <strain evidence="2">wild</strain>
    </source>
</reference>
<dbReference type="PANTHER" id="PTHR33845">
    <property type="entry name" value="C2H2-TYPE DOMAIN-CONTAINING PROTEIN"/>
    <property type="match status" value="1"/>
</dbReference>
<name>A0A6J8DC57_MYTCO</name>
<protein>
    <recommendedName>
        <fullName evidence="3">C2H2-type domain-containing protein</fullName>
    </recommendedName>
</protein>
<dbReference type="Proteomes" id="UP000507470">
    <property type="component" value="Unassembled WGS sequence"/>
</dbReference>
<dbReference type="EMBL" id="CACVKT020007192">
    <property type="protein sequence ID" value="CAC5406253.1"/>
    <property type="molecule type" value="Genomic_DNA"/>
</dbReference>
<sequence length="571" mass="64607">MGASDVIHQYKLFCAENEISPLGDSTMYRIIAQCGAKVRTSLEGIDYFVAEGSRAFSTLSNILEELVQIEVLNLQQSKDATSLLLQCRQYLKTDFKARIVHLSECCEVKDHCLIYALSDPLRPEFSKRCQHNHTYVCVPCEQLKESTSSLLKTVQCAVQENAERTEKLNDLNFKGTQAIQSITNLKNHLVRCKNQDSAKSVLFDTMSEDDVLLICDWLMKYLPKRYREDQTDWFGKRGLPWHITMAFQKVNGMVESLGFVHIFDSQISQDSLTTAAIILDVIDSILKFKDSAKFHLWSDNAGCYKSTEMMSILSKNKKVFSYDFYESQNGKGPCDRTGATLKSAIRRYINQGNDVLNASSMKKTPGGKFSSSLTRACQSMRTKSKTSYQSVSFSCIETMMKSVKYRVSVMEFTSKKEHAKGIPAIGSYSNFSFEEGGIRVWKTHGIGEGLLIKNDQIPAINIRYITVLEEPDDITFHQLPKRNTKSDTENVVIQCTNDGCIEEFSTERELLNHQFVGKCQIEIEFNSGLNSDITKKKYYEKLSKSSFLRGVLNLSAETKQMEGSENSLTLG</sequence>
<gene>
    <name evidence="1" type="ORF">MCOR_39847</name>
</gene>
<evidence type="ECO:0000313" key="1">
    <source>
        <dbReference type="EMBL" id="CAC5406253.1"/>
    </source>
</evidence>